<feature type="domain" description="Peptidase M16 N-terminal" evidence="1">
    <location>
        <begin position="47"/>
        <end position="190"/>
    </location>
</feature>
<protein>
    <submittedName>
        <fullName evidence="3">Peptidase M16</fullName>
    </submittedName>
</protein>
<dbReference type="InterPro" id="IPR011249">
    <property type="entry name" value="Metalloenz_LuxS/M16"/>
</dbReference>
<dbReference type="SUPFAM" id="SSF63411">
    <property type="entry name" value="LuxS/MPP-like metallohydrolase"/>
    <property type="match status" value="2"/>
</dbReference>
<keyword evidence="4" id="KW-1185">Reference proteome</keyword>
<dbReference type="Gene3D" id="3.30.830.10">
    <property type="entry name" value="Metalloenzyme, LuxS/M16 peptidase-like"/>
    <property type="match status" value="2"/>
</dbReference>
<organism evidence="3 4">
    <name type="scientific">Polynucleobacter aenigmaticus</name>
    <dbReference type="NCBI Taxonomy" id="1743164"/>
    <lineage>
        <taxon>Bacteria</taxon>
        <taxon>Pseudomonadati</taxon>
        <taxon>Pseudomonadota</taxon>
        <taxon>Betaproteobacteria</taxon>
        <taxon>Burkholderiales</taxon>
        <taxon>Burkholderiaceae</taxon>
        <taxon>Polynucleobacter</taxon>
    </lineage>
</organism>
<dbReference type="GO" id="GO:0046872">
    <property type="term" value="F:metal ion binding"/>
    <property type="evidence" value="ECO:0007669"/>
    <property type="project" value="InterPro"/>
</dbReference>
<dbReference type="InterPro" id="IPR050361">
    <property type="entry name" value="MPP/UQCRC_Complex"/>
</dbReference>
<dbReference type="OrthoDB" id="9811314at2"/>
<evidence type="ECO:0000313" key="4">
    <source>
        <dbReference type="Proteomes" id="UP000198104"/>
    </source>
</evidence>
<dbReference type="InterPro" id="IPR007863">
    <property type="entry name" value="Peptidase_M16_C"/>
</dbReference>
<evidence type="ECO:0000313" key="3">
    <source>
        <dbReference type="EMBL" id="OWS72669.1"/>
    </source>
</evidence>
<gene>
    <name evidence="3" type="ORF">CBI30_01070</name>
</gene>
<comment type="caution">
    <text evidence="3">The sequence shown here is derived from an EMBL/GenBank/DDBJ whole genome shotgun (WGS) entry which is preliminary data.</text>
</comment>
<dbReference type="PANTHER" id="PTHR11851">
    <property type="entry name" value="METALLOPROTEASE"/>
    <property type="match status" value="1"/>
</dbReference>
<evidence type="ECO:0000259" key="1">
    <source>
        <dbReference type="Pfam" id="PF00675"/>
    </source>
</evidence>
<dbReference type="PANTHER" id="PTHR11851:SF224">
    <property type="entry name" value="PROCESSING PROTEASE"/>
    <property type="match status" value="1"/>
</dbReference>
<sequence>MVPLNKLIKQAYLVAVLTAGLLTSAHAILPIEKLDSYKGAQAYLVQTKTLPMVDIEISIDAGDRYDPAAKSGLATVAGQLMNYGAKSNTGLLTEAQIADEIADLGANLGVSVGGERATMRIRTLSRKDLLDRAVQLASAMLSAPTYDAKILVREKQRMTTALLESETKPEAVLERRFRKSVYGNYPLGNSPSVQTIANISATDLQQFHKEFYRGDRMIVSIVGDVSKAEAAEIVQGLLQKVPQSGSPIAKLPEFERSPVEPLSQREMTIPFDSQQAHIAMGMTAVTRSNPDYFPLLVGNYILGGGGFVSRLMSEVREQRGLAYSVFSYFAPGKNAGIFQAGLQTKNDQATLALEVMSSTIAQFIVNGPTQIELDAAKANLMNGYPLRIDNNRKLLDNVSSIAWNNLPLDTMEVWTKQVEAVSLEQVKAAFQKYLAMDRMKIVVLGAKNK</sequence>
<reference evidence="3 4" key="1">
    <citation type="submission" date="2017-05" db="EMBL/GenBank/DDBJ databases">
        <title>Polynucleobacter sp. MWH-K35W1 isolated from the permanently anoxic monimolimnion of a meromictic lake.</title>
        <authorList>
            <person name="Hahn M.W."/>
        </authorList>
    </citation>
    <scope>NUCLEOTIDE SEQUENCE [LARGE SCALE GENOMIC DNA]</scope>
    <source>
        <strain evidence="3 4">MWH-K35W1</strain>
    </source>
</reference>
<dbReference type="EMBL" id="NGUO01000002">
    <property type="protein sequence ID" value="OWS72669.1"/>
    <property type="molecule type" value="Genomic_DNA"/>
</dbReference>
<dbReference type="Pfam" id="PF05193">
    <property type="entry name" value="Peptidase_M16_C"/>
    <property type="match status" value="1"/>
</dbReference>
<evidence type="ECO:0000259" key="2">
    <source>
        <dbReference type="Pfam" id="PF05193"/>
    </source>
</evidence>
<accession>A0A254Q1I1</accession>
<dbReference type="InterPro" id="IPR011765">
    <property type="entry name" value="Pept_M16_N"/>
</dbReference>
<proteinExistence type="predicted"/>
<name>A0A254Q1I1_9BURK</name>
<dbReference type="Pfam" id="PF00675">
    <property type="entry name" value="Peptidase_M16"/>
    <property type="match status" value="1"/>
</dbReference>
<dbReference type="Proteomes" id="UP000198104">
    <property type="component" value="Unassembled WGS sequence"/>
</dbReference>
<dbReference type="AlphaFoldDB" id="A0A254Q1I1"/>
<feature type="domain" description="Peptidase M16 C-terminal" evidence="2">
    <location>
        <begin position="198"/>
        <end position="380"/>
    </location>
</feature>